<dbReference type="RefSeq" id="WP_204399982.1">
    <property type="nucleotide sequence ID" value="NZ_JAFBEE010000001.1"/>
</dbReference>
<evidence type="ECO:0000259" key="13">
    <source>
        <dbReference type="SMART" id="SM00481"/>
    </source>
</evidence>
<evidence type="ECO:0000256" key="10">
    <source>
        <dbReference type="ARBA" id="ARBA00049244"/>
    </source>
</evidence>
<keyword evidence="2 11" id="KW-0963">Cytoplasm</keyword>
<dbReference type="Pfam" id="PF11490">
    <property type="entry name" value="DNA_pol3_a_NII"/>
    <property type="match status" value="1"/>
</dbReference>
<dbReference type="InterPro" id="IPR036397">
    <property type="entry name" value="RNaseH_sf"/>
</dbReference>
<dbReference type="EC" id="2.7.7.7" evidence="11"/>
<keyword evidence="5 11" id="KW-0235">DNA replication</keyword>
<dbReference type="NCBIfam" id="NF001688">
    <property type="entry name" value="PRK00448.1"/>
    <property type="match status" value="1"/>
</dbReference>
<dbReference type="InterPro" id="IPR003141">
    <property type="entry name" value="Pol/His_phosphatase_N"/>
</dbReference>
<reference evidence="14 15" key="1">
    <citation type="submission" date="2021-01" db="EMBL/GenBank/DDBJ databases">
        <title>Genomic Encyclopedia of Type Strains, Phase IV (KMG-IV): sequencing the most valuable type-strain genomes for metagenomic binning, comparative biology and taxonomic classification.</title>
        <authorList>
            <person name="Goeker M."/>
        </authorList>
    </citation>
    <scope>NUCLEOTIDE SEQUENCE [LARGE SCALE GENOMIC DNA]</scope>
    <source>
        <strain evidence="14 15">DSM 25890</strain>
    </source>
</reference>
<evidence type="ECO:0000256" key="4">
    <source>
        <dbReference type="ARBA" id="ARBA00022695"/>
    </source>
</evidence>
<dbReference type="CDD" id="cd04484">
    <property type="entry name" value="polC_OBF"/>
    <property type="match status" value="1"/>
</dbReference>
<feature type="domain" description="Exonuclease" evidence="12">
    <location>
        <begin position="417"/>
        <end position="582"/>
    </location>
</feature>
<keyword evidence="9 11" id="KW-0239">DNA-directed DNA polymerase</keyword>
<comment type="caution">
    <text evidence="14">The sequence shown here is derived from an EMBL/GenBank/DDBJ whole genome shotgun (WGS) entry which is preliminary data.</text>
</comment>
<evidence type="ECO:0000256" key="3">
    <source>
        <dbReference type="ARBA" id="ARBA00022679"/>
    </source>
</evidence>
<dbReference type="InterPro" id="IPR004013">
    <property type="entry name" value="PHP_dom"/>
</dbReference>
<organism evidence="14 15">
    <name type="scientific">Alkaliphilus hydrothermalis</name>
    <dbReference type="NCBI Taxonomy" id="1482730"/>
    <lineage>
        <taxon>Bacteria</taxon>
        <taxon>Bacillati</taxon>
        <taxon>Bacillota</taxon>
        <taxon>Clostridia</taxon>
        <taxon>Peptostreptococcales</taxon>
        <taxon>Natronincolaceae</taxon>
        <taxon>Alkaliphilus</taxon>
    </lineage>
</organism>
<dbReference type="Pfam" id="PF14579">
    <property type="entry name" value="HHH_6"/>
    <property type="match status" value="1"/>
</dbReference>
<dbReference type="EMBL" id="JAFBEE010000001">
    <property type="protein sequence ID" value="MBM7613702.1"/>
    <property type="molecule type" value="Genomic_DNA"/>
</dbReference>
<dbReference type="InterPro" id="IPR006054">
    <property type="entry name" value="DnaQ"/>
</dbReference>
<comment type="function">
    <text evidence="1 11">Required for replicative DNA synthesis. This DNA polymerase also exhibits 3' to 5' exonuclease activity.</text>
</comment>
<evidence type="ECO:0000256" key="6">
    <source>
        <dbReference type="ARBA" id="ARBA00022722"/>
    </source>
</evidence>
<proteinExistence type="inferred from homology"/>
<keyword evidence="6 11" id="KW-0540">Nuclease</keyword>
<dbReference type="Gene3D" id="2.40.50.140">
    <property type="entry name" value="Nucleic acid-binding proteins"/>
    <property type="match status" value="1"/>
</dbReference>
<dbReference type="Gene3D" id="1.10.150.700">
    <property type="entry name" value="PolC, middle finger domain"/>
    <property type="match status" value="1"/>
</dbReference>
<dbReference type="SMART" id="SM00479">
    <property type="entry name" value="EXOIII"/>
    <property type="match status" value="1"/>
</dbReference>
<dbReference type="NCBIfam" id="TIGR00573">
    <property type="entry name" value="dnaq"/>
    <property type="match status" value="1"/>
</dbReference>
<dbReference type="InterPro" id="IPR016195">
    <property type="entry name" value="Pol/histidinol_Pase-like"/>
</dbReference>
<dbReference type="InterPro" id="IPR012340">
    <property type="entry name" value="NA-bd_OB-fold"/>
</dbReference>
<dbReference type="InterPro" id="IPR029460">
    <property type="entry name" value="DNAPol_HHH"/>
</dbReference>
<keyword evidence="15" id="KW-1185">Reference proteome</keyword>
<evidence type="ECO:0000256" key="7">
    <source>
        <dbReference type="ARBA" id="ARBA00022801"/>
    </source>
</evidence>
<sequence>MQSNLDICFSDFLGNLGIKGYGSFKSYQLKRVRFFKEKRKLELKLASDQVTIWKELDNISEKLKGLLQVSELSIDFIYHFKIESIPDIIEKNRHNILYFIQRLVPATRAILDRITWKVEEEKFIIHIPEPMLWEKAVERNLKQVLEDYFLTHFGVKIVCNIEGGQEGSFDLADYEEVKEKKSTQYIDEIMRNIQIAEVNEAKSAAKKEVNGNSPALLGKPFSGEITPLKEIVGEMIKIICEGETIAVETRELNSGKKLYTIQFTDYTSSMMVKIFERKNNTVDFEEEIKKGQWFRVQGDVVYDKFAREYVIMASALMLTSKEPILDTYESKRVELHLHTQMSSMDGVSSTTSLVKRAAEWGHKAIAITDHGIVQAFPEAMDAGKKHGIKIIYGMEGYLVNDEAKLVEGNENYSLEEEFIVFDIETTGLSNKRDKITEIGAVKVKNGEVIDQFSSLINPEMPIPQKIVDLTGITDDMVKDAPLIEDVLPKFLNFVGNNPLVAHNASFDVGFIRENARQMGITITNSVVDTLKLARILLPQLKKHKLNVIAKELNVTLLSHHRAVDDATATAEIWMHFIKMLQEKEIFTFDEINQQLTKKLDFKKLDTYHVLILVKNYEGLRNLYDIVSQSHINYFYKKPRLPKSLLSSLREGLIVGTACEAGELYQALLNNKPEDEIESIVHYYDFLEIQPAANNQFLVDKGILNSVEDIRNINKRIVELGEKHNKPVVATGDVHFLEERDEVFRRILMAGQGFSDADNQAPLYLKTTTEMVKEFSYLGKEKAEEVVIHRPNELNDQIEELIPIPNGTFPPEIEGSEVELRNMCNAKAERIYGSPIPDIVKKRLDKELNSIISNGYAVMYIIAQKLVTKSMEDGYLVGSRGSVGSSFAATMSDITEVNPLPPHYVCPECKHSEFITDGSYGSGADLPDKKCPKCDHQLIKDGHDIPFEVFLGFEGDKEPDIDLNFAGEYQSESHKYTEELFGEGKVYRAGTIGTIAEKTAYGFVRKYLEAKGQHVPSAEINRLTIGCSGVKRTSGQHPGGVMIVPANKHIYEFCPIQYPANDGSSGVITTHFDYHSISGRLLKLDILGHDVPTIIKMLEDLTGENATLIPLDDPETISIFTSTKAIGVDPKELNCDVGTLGIPEFGTKFVRQMLLDTKPSTFAELVRISGLSHGTDVWLNNAQELVRNGVAELKDVISTRDDIMNYLILKGLPAKMSFKIMENVRKGKGLTDEHIEEMKKNNVPQWYIDSCLKIKYMFPKAHAAAYVMMSFRIAYFKVHHPKAFYATYFTTKAEDFDADLVVKGKDAVKRKIKELEEMGNDMTAKEKNLLTVLEVVLEMYLRNIEVMPVDIYRSDSDRFQIVDCKLLPPLKSLQGVGQNAAKNIVEARKDGEFISLEDLRNRTKVTKTVIETLVNHGCISDLPATNQLSLF</sequence>
<dbReference type="InterPro" id="IPR024754">
    <property type="entry name" value="DNA_PolC-like_N_II"/>
</dbReference>
<evidence type="ECO:0000313" key="15">
    <source>
        <dbReference type="Proteomes" id="UP001314796"/>
    </source>
</evidence>
<dbReference type="SUPFAM" id="SSF160975">
    <property type="entry name" value="AF1531-like"/>
    <property type="match status" value="1"/>
</dbReference>
<dbReference type="Gene3D" id="3.30.420.10">
    <property type="entry name" value="Ribonuclease H-like superfamily/Ribonuclease H"/>
    <property type="match status" value="1"/>
</dbReference>
<evidence type="ECO:0000256" key="5">
    <source>
        <dbReference type="ARBA" id="ARBA00022705"/>
    </source>
</evidence>
<comment type="subcellular location">
    <subcellularLocation>
        <location evidence="11">Cytoplasm</location>
    </subcellularLocation>
</comment>
<dbReference type="Pfam" id="PF07733">
    <property type="entry name" value="DNA_pol3_alpha"/>
    <property type="match status" value="2"/>
</dbReference>
<comment type="catalytic activity">
    <reaction evidence="10 11">
        <text>DNA(n) + a 2'-deoxyribonucleoside 5'-triphosphate = DNA(n+1) + diphosphate</text>
        <dbReference type="Rhea" id="RHEA:22508"/>
        <dbReference type="Rhea" id="RHEA-COMP:17339"/>
        <dbReference type="Rhea" id="RHEA-COMP:17340"/>
        <dbReference type="ChEBI" id="CHEBI:33019"/>
        <dbReference type="ChEBI" id="CHEBI:61560"/>
        <dbReference type="ChEBI" id="CHEBI:173112"/>
        <dbReference type="EC" id="2.7.7.7"/>
    </reaction>
</comment>
<accession>A0ABS2NL95</accession>
<dbReference type="PANTHER" id="PTHR32294">
    <property type="entry name" value="DNA POLYMERASE III SUBUNIT ALPHA"/>
    <property type="match status" value="1"/>
</dbReference>
<dbReference type="InterPro" id="IPR044923">
    <property type="entry name" value="PolC_middle_finger_sf"/>
</dbReference>
<dbReference type="SUPFAM" id="SSF53098">
    <property type="entry name" value="Ribonuclease H-like"/>
    <property type="match status" value="1"/>
</dbReference>
<dbReference type="InterPro" id="IPR011708">
    <property type="entry name" value="DNA_pol3_alpha_NTPase_dom"/>
</dbReference>
<dbReference type="Pfam" id="PF02811">
    <property type="entry name" value="PHP"/>
    <property type="match status" value="2"/>
</dbReference>
<dbReference type="InterPro" id="IPR012337">
    <property type="entry name" value="RNaseH-like_sf"/>
</dbReference>
<dbReference type="GO" id="GO:0003887">
    <property type="term" value="F:DNA-directed DNA polymerase activity"/>
    <property type="evidence" value="ECO:0007669"/>
    <property type="project" value="UniProtKB-EC"/>
</dbReference>
<protein>
    <recommendedName>
        <fullName evidence="11">DNA polymerase III PolC-type</fullName>
        <shortName evidence="11">PolIII</shortName>
        <ecNumber evidence="11">2.7.7.7</ecNumber>
    </recommendedName>
</protein>
<dbReference type="SMART" id="SM00481">
    <property type="entry name" value="POLIIIAc"/>
    <property type="match status" value="1"/>
</dbReference>
<dbReference type="Pfam" id="PF17657">
    <property type="entry name" value="DNA_pol3_finger"/>
    <property type="match status" value="1"/>
</dbReference>
<keyword evidence="3 11" id="KW-0808">Transferase</keyword>
<dbReference type="NCBIfam" id="TIGR01405">
    <property type="entry name" value="polC_Gram_pos"/>
    <property type="match status" value="1"/>
</dbReference>
<dbReference type="SUPFAM" id="SSF89550">
    <property type="entry name" value="PHP domain-like"/>
    <property type="match status" value="1"/>
</dbReference>
<dbReference type="Gene3D" id="3.30.1900.20">
    <property type="match status" value="2"/>
</dbReference>
<keyword evidence="8 11" id="KW-0269">Exonuclease</keyword>
<name>A0ABS2NL95_9FIRM</name>
<dbReference type="Gene3D" id="6.10.140.1510">
    <property type="match status" value="1"/>
</dbReference>
<dbReference type="InterPro" id="IPR004805">
    <property type="entry name" value="DnaE2/DnaE/PolC"/>
</dbReference>
<dbReference type="Gene3D" id="1.10.150.870">
    <property type="match status" value="1"/>
</dbReference>
<dbReference type="CDD" id="cd06127">
    <property type="entry name" value="DEDDh"/>
    <property type="match status" value="1"/>
</dbReference>
<evidence type="ECO:0000256" key="9">
    <source>
        <dbReference type="ARBA" id="ARBA00022932"/>
    </source>
</evidence>
<evidence type="ECO:0000313" key="14">
    <source>
        <dbReference type="EMBL" id="MBM7613702.1"/>
    </source>
</evidence>
<evidence type="ECO:0000259" key="12">
    <source>
        <dbReference type="SMART" id="SM00479"/>
    </source>
</evidence>
<comment type="similarity">
    <text evidence="11">Belongs to the DNA polymerase type-C family. PolC subfamily.</text>
</comment>
<gene>
    <name evidence="11" type="primary">polC</name>
    <name evidence="14" type="ORF">JOC73_000210</name>
</gene>
<feature type="domain" description="Polymerase/histidinol phosphatase N-terminal" evidence="13">
    <location>
        <begin position="333"/>
        <end position="400"/>
    </location>
</feature>
<evidence type="ECO:0000256" key="8">
    <source>
        <dbReference type="ARBA" id="ARBA00022839"/>
    </source>
</evidence>
<evidence type="ECO:0000256" key="1">
    <source>
        <dbReference type="ARBA" id="ARBA00003452"/>
    </source>
</evidence>
<keyword evidence="4 11" id="KW-0548">Nucleotidyltransferase</keyword>
<dbReference type="InterPro" id="IPR040982">
    <property type="entry name" value="DNA_pol3_finger"/>
</dbReference>
<evidence type="ECO:0000256" key="11">
    <source>
        <dbReference type="HAMAP-Rule" id="MF_00356"/>
    </source>
</evidence>
<dbReference type="HAMAP" id="MF_00356">
    <property type="entry name" value="DNApol_PolC"/>
    <property type="match status" value="1"/>
</dbReference>
<dbReference type="Proteomes" id="UP001314796">
    <property type="component" value="Unassembled WGS sequence"/>
</dbReference>
<evidence type="ECO:0000256" key="2">
    <source>
        <dbReference type="ARBA" id="ARBA00022490"/>
    </source>
</evidence>
<dbReference type="Pfam" id="PF00929">
    <property type="entry name" value="RNase_T"/>
    <property type="match status" value="1"/>
</dbReference>
<dbReference type="InterPro" id="IPR013520">
    <property type="entry name" value="Ribonucl_H"/>
</dbReference>
<dbReference type="Gene3D" id="3.20.20.140">
    <property type="entry name" value="Metal-dependent hydrolases"/>
    <property type="match status" value="1"/>
</dbReference>
<dbReference type="CDD" id="cd07435">
    <property type="entry name" value="PHP_PolIIIA_POLC"/>
    <property type="match status" value="1"/>
</dbReference>
<dbReference type="InterPro" id="IPR006308">
    <property type="entry name" value="Pol_III_a_PolC-type_gram_pos"/>
</dbReference>
<keyword evidence="7 11" id="KW-0378">Hydrolase</keyword>
<dbReference type="PANTHER" id="PTHR32294:SF5">
    <property type="entry name" value="DNA POLYMERASE III POLC-TYPE"/>
    <property type="match status" value="1"/>
</dbReference>